<feature type="region of interest" description="Disordered" evidence="1">
    <location>
        <begin position="1"/>
        <end position="22"/>
    </location>
</feature>
<dbReference type="InParanoid" id="A0A5E4FDI2"/>
<dbReference type="Proteomes" id="UP000327085">
    <property type="component" value="Chromosome 1"/>
</dbReference>
<evidence type="ECO:0000256" key="1">
    <source>
        <dbReference type="SAM" id="MobiDB-lite"/>
    </source>
</evidence>
<name>A0A5E4FDI2_PRUDU</name>
<organism evidence="2 3">
    <name type="scientific">Prunus dulcis</name>
    <name type="common">Almond</name>
    <name type="synonym">Amygdalus dulcis</name>
    <dbReference type="NCBI Taxonomy" id="3755"/>
    <lineage>
        <taxon>Eukaryota</taxon>
        <taxon>Viridiplantae</taxon>
        <taxon>Streptophyta</taxon>
        <taxon>Embryophyta</taxon>
        <taxon>Tracheophyta</taxon>
        <taxon>Spermatophyta</taxon>
        <taxon>Magnoliopsida</taxon>
        <taxon>eudicotyledons</taxon>
        <taxon>Gunneridae</taxon>
        <taxon>Pentapetalae</taxon>
        <taxon>rosids</taxon>
        <taxon>fabids</taxon>
        <taxon>Rosales</taxon>
        <taxon>Rosaceae</taxon>
        <taxon>Amygdaloideae</taxon>
        <taxon>Amygdaleae</taxon>
        <taxon>Prunus</taxon>
    </lineage>
</organism>
<evidence type="ECO:0000313" key="3">
    <source>
        <dbReference type="Proteomes" id="UP000327085"/>
    </source>
</evidence>
<evidence type="ECO:0000313" key="2">
    <source>
        <dbReference type="EMBL" id="VVA26204.1"/>
    </source>
</evidence>
<feature type="compositionally biased region" description="Basic and acidic residues" evidence="1">
    <location>
        <begin position="1"/>
        <end position="16"/>
    </location>
</feature>
<dbReference type="Gramene" id="VVA26204">
    <property type="protein sequence ID" value="VVA26204"/>
    <property type="gene ID" value="Prudul26B021884"/>
</dbReference>
<proteinExistence type="predicted"/>
<dbReference type="AlphaFoldDB" id="A0A5E4FDI2"/>
<protein>
    <submittedName>
        <fullName evidence="2">PREDICTED: PRUPE_2G166200</fullName>
    </submittedName>
</protein>
<gene>
    <name evidence="2" type="ORF">ALMOND_2B021884</name>
</gene>
<sequence>MIKDKAQPSDPEERVQGPRVQIQEPSLSGEWSSFIGEGESSLLVVFRCGTPLALLRVVTCGDASLAKGNVAGHEGAEGIRIACGKAMGLGTRVPKA</sequence>
<accession>A0A5E4FDI2</accession>
<reference evidence="3" key="1">
    <citation type="journal article" date="2020" name="Plant J.">
        <title>Transposons played a major role in the diversification between the closely related almond and peach genomes: results from the almond genome sequence.</title>
        <authorList>
            <person name="Alioto T."/>
            <person name="Alexiou K.G."/>
            <person name="Bardil A."/>
            <person name="Barteri F."/>
            <person name="Castanera R."/>
            <person name="Cruz F."/>
            <person name="Dhingra A."/>
            <person name="Duval H."/>
            <person name="Fernandez I Marti A."/>
            <person name="Frias L."/>
            <person name="Galan B."/>
            <person name="Garcia J.L."/>
            <person name="Howad W."/>
            <person name="Gomez-Garrido J."/>
            <person name="Gut M."/>
            <person name="Julca I."/>
            <person name="Morata J."/>
            <person name="Puigdomenech P."/>
            <person name="Ribeca P."/>
            <person name="Rubio Cabetas M.J."/>
            <person name="Vlasova A."/>
            <person name="Wirthensohn M."/>
            <person name="Garcia-Mas J."/>
            <person name="Gabaldon T."/>
            <person name="Casacuberta J.M."/>
            <person name="Arus P."/>
        </authorList>
    </citation>
    <scope>NUCLEOTIDE SEQUENCE [LARGE SCALE GENOMIC DNA]</scope>
    <source>
        <strain evidence="3">cv. Texas</strain>
    </source>
</reference>
<dbReference type="EMBL" id="CABIKO010000103">
    <property type="protein sequence ID" value="VVA26204.1"/>
    <property type="molecule type" value="Genomic_DNA"/>
</dbReference>